<dbReference type="GeneID" id="29059819"/>
<dbReference type="EMBL" id="KX011169">
    <property type="protein sequence ID" value="ANH50565.1"/>
    <property type="molecule type" value="Genomic_DNA"/>
</dbReference>
<sequence length="161" mass="19281">MLYYLYKYYIREDKIGGIIMEITKEYEEVHEGETKELTREEVQEQQSQEKRELIDRIMRGKNDMFVKHYNLPEYNIEFTVHIQAPNAIESGKIQAKTARYLDGMNLYSSQYYVVVYQMLATLRVCGKELPEYLAKDENIYNLDILYILGLDFAEWLSTFRK</sequence>
<name>A0A173GBI3_9CAUD</name>
<organism evidence="1 2">
    <name type="scientific">Bacillus phage SalinJah</name>
    <dbReference type="NCBI Taxonomy" id="1837830"/>
    <lineage>
        <taxon>Viruses</taxon>
        <taxon>Duplodnaviria</taxon>
        <taxon>Heunggongvirae</taxon>
        <taxon>Uroviricota</taxon>
        <taxon>Caudoviricetes</taxon>
        <taxon>Herelleviridae</taxon>
        <taxon>Bastillevirinae</taxon>
        <taxon>Wphvirus</taxon>
        <taxon>Wphvirus BPS13</taxon>
    </lineage>
</organism>
<protein>
    <submittedName>
        <fullName evidence="1">Tail assembly chaperone</fullName>
    </submittedName>
</protein>
<accession>A0A173GBI3</accession>
<evidence type="ECO:0000313" key="1">
    <source>
        <dbReference type="EMBL" id="ANH50565.1"/>
    </source>
</evidence>
<dbReference type="KEGG" id="vg:29059819"/>
<evidence type="ECO:0000313" key="2">
    <source>
        <dbReference type="Proteomes" id="UP000203219"/>
    </source>
</evidence>
<reference evidence="2" key="1">
    <citation type="submission" date="2016-04" db="EMBL/GenBank/DDBJ databases">
        <authorList>
            <person name="Adebesin M.O."/>
            <person name="Ahama K."/>
            <person name="Alekasir E.M."/>
            <person name="Ali S."/>
            <person name="Aligholizadeh E."/>
            <person name="Allison J.M."/>
            <person name="Alzaher A."/>
            <person name="Andaya C.D."/>
            <person name="Asfaw S."/>
            <person name="Bansal N."/>
            <person name="Beauchard M.A."/>
            <person name="Betancourt K.A."/>
            <person name="Bhatia B."/>
            <person name="Boretti N.A."/>
            <person name="Brondi J.N."/>
            <person name="Byrd C.E."/>
            <person name="Cao A."/>
            <person name="Cardosa E.A."/>
            <person name="Carter A."/>
            <person name="Chen S."/>
            <person name="Chen Y."/>
            <person name="Clara V.K."/>
            <person name="Cobuzzi M."/>
            <person name="Conn O.L."/>
            <person name="Crosby I.A."/>
            <person name="Daly S.B."/>
            <person name="Depaz I.X."/>
            <person name="Dhaurali S."/>
            <person name="Dowdy K.M."/>
            <person name="Edokobi N.B."/>
            <person name="Ekanayake A.B."/>
            <person name="Ekekwe S.O."/>
            <person name="Emond M.A."/>
            <person name="Endres L."/>
            <person name="Eng S."/>
            <person name="Felkoski S.A."/>
            <person name="Gant C.D."/>
            <person name="Gaskin B."/>
            <person name="Gondal S."/>
            <person name="Gutmann J."/>
            <person name="Ha T.-A."/>
            <person name="Habteyes H."/>
            <person name="Hariri O."/>
            <person name="Healey R.M."/>
            <person name="Heins J.L."/>
            <person name="Henderson A.L."/>
            <person name="Hernandez F.M."/>
            <person name="Hoang P.T."/>
            <person name="Hope K.T."/>
            <person name="Husna A."/>
            <person name="Hussain A."/>
            <person name="Imani O."/>
            <person name="Jackson N.L."/>
            <person name="Jacob V.M."/>
            <person name="Kang C."/>
            <person name="Kantov R.M."/>
            <person name="Kavuru S."/>
            <person name="Kerr M.S."/>
            <person name="Khan O.A."/>
            <person name="Khan T.M."/>
            <person name="King T."/>
            <person name="Kulkarni R."/>
            <person name="Li A."/>
            <person name="Maczka C."/>
            <person name="Maisonet E."/>
            <person name="Majethia P.M."/>
            <person name="Malik D.A."/>
            <person name="Mariam A."/>
            <person name="Marquess E.B."/>
            <person name="Mattison J."/>
            <person name="Mcdonald N."/>
            <person name="Mehr S."/>
            <person name="Mengers S.R."/>
            <person name="Michaels D.P."/>
            <person name="Mondal S."/>
            <person name="Monney D.B."/>
            <person name="Nakhleh S.I."/>
            <person name="Ndubuizu N.C."/>
            <person name="Nguyen A.H."/>
            <person name="Nguyen K.M."/>
            <person name="Nguyen M.T."/>
            <person name="Nicholas M.L."/>
            <person name="Nimalan J.P."/>
            <person name="O'Connell R.A."/>
            <person name="Odoi E."/>
            <person name="Ojo L."/>
            <person name="Okoye A.E."/>
            <person name="Olateru-Olagbegi O."/>
            <person name="Osei K.V."/>
            <person name="Osei-Tutu A."/>
            <person name="Palilla A.M."/>
            <person name="Pancholi S."/>
            <person name="Park J.H."/>
            <person name="Patel K."/>
            <person name="Patel P."/>
            <person name="Pennington E."/>
            <person name="Peterson R.E."/>
            <person name="Pon J."/>
            <person name="Pourkarim H."/>
            <person name="Reed M.L."/>
            <person name="Rottman V."/>
            <person name="Salazar J."/>
            <person name="Samet S."/>
            <person name="Sendze O."/>
            <person name="Stelmack M.A."/>
            <person name="Stinnett R."/>
            <person name="Tchouaga A.L."/>
            <person name="Thompson E.M."/>
            <person name="Tran N.G."/>
            <person name="Truong T."/>
            <person name="Udo J.A."/>
            <person name="Verona L.T."/>
            <person name="Vu T.-Q."/>
            <person name="Wade J."/>
            <person name="Wang N.Q."/>
            <person name="Waters Z.M."/>
            <person name="Wellman R.J."/>
            <person name="Woldegabreal S."/>
            <person name="Yee A.C."/>
            <person name="Yirefu M."/>
            <person name="Zahangir S."/>
            <person name="Zhai Y."/>
            <person name="Devine C.L."/>
            <person name="Liao K."/>
            <person name="Prasad P.K."/>
            <person name="Ruthenberg K.J."/>
            <person name="Shonk J.A."/>
            <person name="Way M."/>
            <person name="Yousufi H.K."/>
            <person name="Cao L."/>
            <person name="Fox J."/>
            <person name="Hobbs E."/>
            <person name="Kilic S."/>
            <person name="Nunn R."/>
            <person name="Patel R."/>
            <person name="Rubenstein M."/>
            <person name="Cresawn S.G."/>
            <person name="Russell D.A."/>
            <person name="Pope W.H."/>
            <person name="Jacobs-Sera D."/>
            <person name="Hendrix R.W."/>
            <person name="Hatfull G.F."/>
            <person name="Erill I."/>
            <person name="Caruso S.M."/>
        </authorList>
    </citation>
    <scope>NUCLEOTIDE SEQUENCE [LARGE SCALE GENOMIC DNA]</scope>
</reference>
<dbReference type="Proteomes" id="UP000203219">
    <property type="component" value="Segment"/>
</dbReference>
<gene>
    <name evidence="1" type="ORF">SALINJAH_98</name>
</gene>
<proteinExistence type="predicted"/>
<dbReference type="RefSeq" id="YP_009282053.1">
    <property type="nucleotide sequence ID" value="NC_031034.1"/>
</dbReference>